<gene>
    <name evidence="2" type="ORF">AACT_0883</name>
</gene>
<dbReference type="EMBL" id="CP042652">
    <property type="protein sequence ID" value="QKE28076.1"/>
    <property type="molecule type" value="Genomic_DNA"/>
</dbReference>
<feature type="domain" description="Bro-N" evidence="1">
    <location>
        <begin position="1"/>
        <end position="114"/>
    </location>
</feature>
<dbReference type="Pfam" id="PF13310">
    <property type="entry name" value="Virulence_RhuM"/>
    <property type="match status" value="1"/>
</dbReference>
<dbReference type="PANTHER" id="PTHR35810:SF1">
    <property type="entry name" value="CYTOPLASMIC PROTEIN"/>
    <property type="match status" value="1"/>
</dbReference>
<dbReference type="InterPro" id="IPR003497">
    <property type="entry name" value="BRO_N_domain"/>
</dbReference>
<reference evidence="2 3" key="1">
    <citation type="submission" date="2019-08" db="EMBL/GenBank/DDBJ databases">
        <title>Complete genome sequence of Arcobacter acticola.</title>
        <authorList>
            <person name="Miller W."/>
        </authorList>
    </citation>
    <scope>NUCLEOTIDE SEQUENCE [LARGE SCALE GENOMIC DNA]</scope>
    <source>
        <strain evidence="2 3">KCTC 52212</strain>
    </source>
</reference>
<organism evidence="2 3">
    <name type="scientific">Arcobacter acticola</name>
    <dbReference type="NCBI Taxonomy" id="1849015"/>
    <lineage>
        <taxon>Bacteria</taxon>
        <taxon>Pseudomonadati</taxon>
        <taxon>Campylobacterota</taxon>
        <taxon>Epsilonproteobacteria</taxon>
        <taxon>Campylobacterales</taxon>
        <taxon>Arcobacteraceae</taxon>
        <taxon>Arcobacter</taxon>
    </lineage>
</organism>
<evidence type="ECO:0000313" key="3">
    <source>
        <dbReference type="Proteomes" id="UP000503483"/>
    </source>
</evidence>
<protein>
    <submittedName>
        <fullName evidence="2">RhuM family protein</fullName>
    </submittedName>
</protein>
<sequence>MQKNKSNLVIYSDGELELKISVTDETIWLTQAQLSDIFEKDQSVISRHINNIFKDNEVDEKSNMQKMHIANSDKPVSFYSLDIVLAVGYRTNSSKAIKFRQWATSVLKNYIQNGYVINSDKITNDRFVSLENELILLKSKVENISNSLENKTLKPKQGIFYNGQIFDAYVFINDLFKIALDEIILIDNYIDETVFTLFSKYPNIKIKIYTKIISKQLKLDLQKYKTQYQNIELLEFKNSHDRFLILDKKEIYHIGASLKDLGKKWFAFSKFDIENFDILKRLN</sequence>
<evidence type="ECO:0000313" key="2">
    <source>
        <dbReference type="EMBL" id="QKE28076.1"/>
    </source>
</evidence>
<name>A0A6M8EFC7_9BACT</name>
<dbReference type="PANTHER" id="PTHR35810">
    <property type="entry name" value="CYTOPLASMIC PROTEIN-RELATED"/>
    <property type="match status" value="1"/>
</dbReference>
<keyword evidence="3" id="KW-1185">Reference proteome</keyword>
<dbReference type="PROSITE" id="PS51750">
    <property type="entry name" value="BRO_N"/>
    <property type="match status" value="1"/>
</dbReference>
<dbReference type="KEGG" id="paco:AACT_0883"/>
<dbReference type="Proteomes" id="UP000503483">
    <property type="component" value="Chromosome"/>
</dbReference>
<dbReference type="RefSeq" id="WP_172125344.1">
    <property type="nucleotide sequence ID" value="NZ_CP042652.1"/>
</dbReference>
<dbReference type="AlphaFoldDB" id="A0A6M8EFC7"/>
<proteinExistence type="predicted"/>
<dbReference type="InterPro" id="IPR011204">
    <property type="entry name" value="Virulence_RhuM-like"/>
</dbReference>
<evidence type="ECO:0000259" key="1">
    <source>
        <dbReference type="PROSITE" id="PS51750"/>
    </source>
</evidence>
<accession>A0A6M8EFC7</accession>